<evidence type="ECO:0000313" key="2">
    <source>
        <dbReference type="EMBL" id="MED6199447.1"/>
    </source>
</evidence>
<accession>A0ABU6XN41</accession>
<sequence length="153" mass="17255">MGHCWATGWIWVENFPEQYWNARGINEEQRFIEVEKGLRGKALRWFQLWKVEENIGILQDAIDIKVQAALQISNQDLDSKLTDQSTIVYDDEEQEEKAHPMATLTHSGNTATSDGEAKGCGDRDEPDASVAMFGVDVDDDAKSSTEVDAFMKE</sequence>
<evidence type="ECO:0000313" key="3">
    <source>
        <dbReference type="Proteomes" id="UP001341840"/>
    </source>
</evidence>
<comment type="caution">
    <text evidence="2">The sequence shown here is derived from an EMBL/GenBank/DDBJ whole genome shotgun (WGS) entry which is preliminary data.</text>
</comment>
<proteinExistence type="predicted"/>
<dbReference type="EMBL" id="JASCZI010212435">
    <property type="protein sequence ID" value="MED6199447.1"/>
    <property type="molecule type" value="Genomic_DNA"/>
</dbReference>
<feature type="compositionally biased region" description="Polar residues" evidence="1">
    <location>
        <begin position="104"/>
        <end position="113"/>
    </location>
</feature>
<protein>
    <submittedName>
        <fullName evidence="2">Uncharacterized protein</fullName>
    </submittedName>
</protein>
<feature type="region of interest" description="Disordered" evidence="1">
    <location>
        <begin position="91"/>
        <end position="128"/>
    </location>
</feature>
<organism evidence="2 3">
    <name type="scientific">Stylosanthes scabra</name>
    <dbReference type="NCBI Taxonomy" id="79078"/>
    <lineage>
        <taxon>Eukaryota</taxon>
        <taxon>Viridiplantae</taxon>
        <taxon>Streptophyta</taxon>
        <taxon>Embryophyta</taxon>
        <taxon>Tracheophyta</taxon>
        <taxon>Spermatophyta</taxon>
        <taxon>Magnoliopsida</taxon>
        <taxon>eudicotyledons</taxon>
        <taxon>Gunneridae</taxon>
        <taxon>Pentapetalae</taxon>
        <taxon>rosids</taxon>
        <taxon>fabids</taxon>
        <taxon>Fabales</taxon>
        <taxon>Fabaceae</taxon>
        <taxon>Papilionoideae</taxon>
        <taxon>50 kb inversion clade</taxon>
        <taxon>dalbergioids sensu lato</taxon>
        <taxon>Dalbergieae</taxon>
        <taxon>Pterocarpus clade</taxon>
        <taxon>Stylosanthes</taxon>
    </lineage>
</organism>
<reference evidence="2 3" key="1">
    <citation type="journal article" date="2023" name="Plants (Basel)">
        <title>Bridging the Gap: Combining Genomics and Transcriptomics Approaches to Understand Stylosanthes scabra, an Orphan Legume from the Brazilian Caatinga.</title>
        <authorList>
            <person name="Ferreira-Neto J.R.C."/>
            <person name="da Silva M.D."/>
            <person name="Binneck E."/>
            <person name="de Melo N.F."/>
            <person name="da Silva R.H."/>
            <person name="de Melo A.L.T.M."/>
            <person name="Pandolfi V."/>
            <person name="Bustamante F.O."/>
            <person name="Brasileiro-Vidal A.C."/>
            <person name="Benko-Iseppon A.M."/>
        </authorList>
    </citation>
    <scope>NUCLEOTIDE SEQUENCE [LARGE SCALE GENOMIC DNA]</scope>
    <source>
        <tissue evidence="2">Leaves</tissue>
    </source>
</reference>
<gene>
    <name evidence="2" type="ORF">PIB30_076049</name>
</gene>
<dbReference type="Proteomes" id="UP001341840">
    <property type="component" value="Unassembled WGS sequence"/>
</dbReference>
<keyword evidence="3" id="KW-1185">Reference proteome</keyword>
<name>A0ABU6XN41_9FABA</name>
<evidence type="ECO:0000256" key="1">
    <source>
        <dbReference type="SAM" id="MobiDB-lite"/>
    </source>
</evidence>